<evidence type="ECO:0000259" key="4">
    <source>
        <dbReference type="Pfam" id="PF13193"/>
    </source>
</evidence>
<feature type="domain" description="AMP-binding enzyme C-terminal" evidence="4">
    <location>
        <begin position="469"/>
        <end position="545"/>
    </location>
</feature>
<evidence type="ECO:0000313" key="6">
    <source>
        <dbReference type="Proteomes" id="UP000198644"/>
    </source>
</evidence>
<proteinExistence type="inferred from homology"/>
<dbReference type="SUPFAM" id="SSF56801">
    <property type="entry name" value="Acetyl-CoA synthetase-like"/>
    <property type="match status" value="1"/>
</dbReference>
<dbReference type="STRING" id="650891.SAMN05216203_0693"/>
<dbReference type="InterPro" id="IPR042099">
    <property type="entry name" value="ANL_N_sf"/>
</dbReference>
<dbReference type="Gene3D" id="3.30.300.30">
    <property type="match status" value="1"/>
</dbReference>
<dbReference type="PANTHER" id="PTHR24096">
    <property type="entry name" value="LONG-CHAIN-FATTY-ACID--COA LIGASE"/>
    <property type="match status" value="1"/>
</dbReference>
<name>A0A1I6H145_9GAMM</name>
<evidence type="ECO:0000256" key="2">
    <source>
        <dbReference type="ARBA" id="ARBA00022598"/>
    </source>
</evidence>
<reference evidence="5 6" key="1">
    <citation type="submission" date="2016-10" db="EMBL/GenBank/DDBJ databases">
        <authorList>
            <person name="de Groot N.N."/>
        </authorList>
    </citation>
    <scope>NUCLEOTIDE SEQUENCE [LARGE SCALE GENOMIC DNA]</scope>
    <source>
        <strain evidence="5 6">CGMCC 1.9167</strain>
    </source>
</reference>
<keyword evidence="6" id="KW-1185">Reference proteome</keyword>
<dbReference type="EMBL" id="FOYW01000001">
    <property type="protein sequence ID" value="SFR48041.1"/>
    <property type="molecule type" value="Genomic_DNA"/>
</dbReference>
<gene>
    <name evidence="5" type="ORF">SAMN05216203_0693</name>
</gene>
<dbReference type="InterPro" id="IPR045851">
    <property type="entry name" value="AMP-bd_C_sf"/>
</dbReference>
<dbReference type="GO" id="GO:0016405">
    <property type="term" value="F:CoA-ligase activity"/>
    <property type="evidence" value="ECO:0007669"/>
    <property type="project" value="TreeGrafter"/>
</dbReference>
<dbReference type="InterPro" id="IPR000873">
    <property type="entry name" value="AMP-dep_synth/lig_dom"/>
</dbReference>
<dbReference type="RefSeq" id="WP_092008891.1">
    <property type="nucleotide sequence ID" value="NZ_FOYW01000001.1"/>
</dbReference>
<dbReference type="Pfam" id="PF13193">
    <property type="entry name" value="AMP-binding_C"/>
    <property type="match status" value="1"/>
</dbReference>
<dbReference type="Proteomes" id="UP000198644">
    <property type="component" value="Unassembled WGS sequence"/>
</dbReference>
<protein>
    <submittedName>
        <fullName evidence="5">Long-chain acyl-CoA synthetase</fullName>
    </submittedName>
</protein>
<accession>A0A1I6H145</accession>
<evidence type="ECO:0000256" key="1">
    <source>
        <dbReference type="ARBA" id="ARBA00006432"/>
    </source>
</evidence>
<dbReference type="Gene3D" id="3.40.50.12780">
    <property type="entry name" value="N-terminal domain of ligase-like"/>
    <property type="match status" value="1"/>
</dbReference>
<dbReference type="PROSITE" id="PS00455">
    <property type="entry name" value="AMP_BINDING"/>
    <property type="match status" value="1"/>
</dbReference>
<keyword evidence="2" id="KW-0436">Ligase</keyword>
<evidence type="ECO:0000259" key="3">
    <source>
        <dbReference type="Pfam" id="PF00501"/>
    </source>
</evidence>
<dbReference type="InterPro" id="IPR025110">
    <property type="entry name" value="AMP-bd_C"/>
</dbReference>
<feature type="domain" description="AMP-dependent synthetase/ligase" evidence="3">
    <location>
        <begin position="39"/>
        <end position="418"/>
    </location>
</feature>
<dbReference type="Pfam" id="PF00501">
    <property type="entry name" value="AMP-binding"/>
    <property type="match status" value="1"/>
</dbReference>
<dbReference type="PANTHER" id="PTHR24096:SF149">
    <property type="entry name" value="AMP-BINDING DOMAIN-CONTAINING PROTEIN-RELATED"/>
    <property type="match status" value="1"/>
</dbReference>
<dbReference type="InterPro" id="IPR020845">
    <property type="entry name" value="AMP-binding_CS"/>
</dbReference>
<sequence>MSEEATVQQHGYWPPGLPREVVYRGGEKPIHEYLFDNEREIPDRVAYIFYGREVTWGELGQSVRKVAAFLKEKGVGKGDRVGLYLQNCPQYPVAHYAVQMIGAIVSPLNPQYKDAEVEYQLSNAETRAVIVGEDLLATVQRVKPNVPGLAVVISTAYADYLPEEPALEVPAFLRERYPVEGDVVDLLSILKDYPPLAEGEPVDLWNDISLMTFTSGTTGRPKGAMLTFGSALYKTAASMMANQVEPDGCSLAVAPFCHIAGMNSGVYMPVYTRRTTVILPRFDPETVVRAFEVYRCDMWYSIAPMLRAILDMPGIQERDLRCIRNNPATSFGIPVTEKLADEWKALTGCQIHEAAFGLSETHTSDTFMPKERIRWGSCGIPMPENEIRILDIETGAPLPQGKSGQIAIRNKGVFKGYWKRPDATAETLRDGWVHTGDVGHFDEDGYLFFTGRIKEMIKCSGYSVFPEDVEALMLRHPAIRQCAAIGIPDEKRGETVKLVVVLHPDYGGRVSKQELIDWARENMAAYKYPRTIEFRDSLPATGAGKVLRRLLKN</sequence>
<comment type="similarity">
    <text evidence="1">Belongs to the ATP-dependent AMP-binding enzyme family.</text>
</comment>
<dbReference type="OrthoDB" id="9047442at2"/>
<organism evidence="5 6">
    <name type="scientific">Marinobacter daqiaonensis</name>
    <dbReference type="NCBI Taxonomy" id="650891"/>
    <lineage>
        <taxon>Bacteria</taxon>
        <taxon>Pseudomonadati</taxon>
        <taxon>Pseudomonadota</taxon>
        <taxon>Gammaproteobacteria</taxon>
        <taxon>Pseudomonadales</taxon>
        <taxon>Marinobacteraceae</taxon>
        <taxon>Marinobacter</taxon>
    </lineage>
</organism>
<evidence type="ECO:0000313" key="5">
    <source>
        <dbReference type="EMBL" id="SFR48041.1"/>
    </source>
</evidence>
<dbReference type="AlphaFoldDB" id="A0A1I6H145"/>